<sequence length="99" mass="10846">MACGTGLTLSSAMNSSLAIAYETKITQDMYKPNTNNNNNNYNNNLNNTFYDRSQITLSKFKQQPGVGHAPADALLSLSGGRLLLPLLLLLLLLLLMLRC</sequence>
<organism evidence="2 3">
    <name type="scientific">Polarella glacialis</name>
    <name type="common">Dinoflagellate</name>
    <dbReference type="NCBI Taxonomy" id="89957"/>
    <lineage>
        <taxon>Eukaryota</taxon>
        <taxon>Sar</taxon>
        <taxon>Alveolata</taxon>
        <taxon>Dinophyceae</taxon>
        <taxon>Suessiales</taxon>
        <taxon>Suessiaceae</taxon>
        <taxon>Polarella</taxon>
    </lineage>
</organism>
<reference evidence="2" key="1">
    <citation type="submission" date="2021-02" db="EMBL/GenBank/DDBJ databases">
        <authorList>
            <person name="Dougan E. K."/>
            <person name="Rhodes N."/>
            <person name="Thang M."/>
            <person name="Chan C."/>
        </authorList>
    </citation>
    <scope>NUCLEOTIDE SEQUENCE</scope>
</reference>
<evidence type="ECO:0000313" key="3">
    <source>
        <dbReference type="Proteomes" id="UP000654075"/>
    </source>
</evidence>
<keyword evidence="1" id="KW-0812">Transmembrane</keyword>
<gene>
    <name evidence="2" type="ORF">PGLA1383_LOCUS20947</name>
</gene>
<dbReference type="Proteomes" id="UP000654075">
    <property type="component" value="Unassembled WGS sequence"/>
</dbReference>
<proteinExistence type="predicted"/>
<comment type="caution">
    <text evidence="2">The sequence shown here is derived from an EMBL/GenBank/DDBJ whole genome shotgun (WGS) entry which is preliminary data.</text>
</comment>
<dbReference type="EMBL" id="CAJNNV010014569">
    <property type="protein sequence ID" value="CAE8602709.1"/>
    <property type="molecule type" value="Genomic_DNA"/>
</dbReference>
<accession>A0A813EWT3</accession>
<keyword evidence="1" id="KW-0472">Membrane</keyword>
<evidence type="ECO:0000313" key="2">
    <source>
        <dbReference type="EMBL" id="CAE8602709.1"/>
    </source>
</evidence>
<dbReference type="AlphaFoldDB" id="A0A813EWT3"/>
<name>A0A813EWT3_POLGL</name>
<keyword evidence="3" id="KW-1185">Reference proteome</keyword>
<protein>
    <submittedName>
        <fullName evidence="2">Uncharacterized protein</fullName>
    </submittedName>
</protein>
<feature type="transmembrane region" description="Helical" evidence="1">
    <location>
        <begin position="73"/>
        <end position="97"/>
    </location>
</feature>
<evidence type="ECO:0000256" key="1">
    <source>
        <dbReference type="SAM" id="Phobius"/>
    </source>
</evidence>
<keyword evidence="1" id="KW-1133">Transmembrane helix</keyword>